<dbReference type="SMART" id="SM01195">
    <property type="entry name" value="FA"/>
    <property type="match status" value="1"/>
</dbReference>
<name>A0A7R9GFK5_9CRUS</name>
<protein>
    <recommendedName>
        <fullName evidence="3">FERM adjacent domain-containing protein</fullName>
    </recommendedName>
</protein>
<evidence type="ECO:0000313" key="4">
    <source>
        <dbReference type="EMBL" id="CAD7280621.1"/>
    </source>
</evidence>
<reference evidence="4" key="1">
    <citation type="submission" date="2020-11" db="EMBL/GenBank/DDBJ databases">
        <authorList>
            <person name="Tran Van P."/>
        </authorList>
    </citation>
    <scope>NUCLEOTIDE SEQUENCE</scope>
</reference>
<dbReference type="Pfam" id="PF08736">
    <property type="entry name" value="FA"/>
    <property type="match status" value="1"/>
</dbReference>
<organism evidence="4">
    <name type="scientific">Notodromas monacha</name>
    <dbReference type="NCBI Taxonomy" id="399045"/>
    <lineage>
        <taxon>Eukaryota</taxon>
        <taxon>Metazoa</taxon>
        <taxon>Ecdysozoa</taxon>
        <taxon>Arthropoda</taxon>
        <taxon>Crustacea</taxon>
        <taxon>Oligostraca</taxon>
        <taxon>Ostracoda</taxon>
        <taxon>Podocopa</taxon>
        <taxon>Podocopida</taxon>
        <taxon>Cypridocopina</taxon>
        <taxon>Cypridoidea</taxon>
        <taxon>Cyprididae</taxon>
        <taxon>Notodromas</taxon>
    </lineage>
</organism>
<accession>A0A7R9GFK5</accession>
<dbReference type="AlphaFoldDB" id="A0A7R9GFK5"/>
<dbReference type="InterPro" id="IPR014847">
    <property type="entry name" value="FA"/>
</dbReference>
<keyword evidence="2" id="KW-1133">Transmembrane helix</keyword>
<dbReference type="EMBL" id="OA884311">
    <property type="protein sequence ID" value="CAD7280621.1"/>
    <property type="molecule type" value="Genomic_DNA"/>
</dbReference>
<dbReference type="EMBL" id="CAJPEX010002274">
    <property type="protein sequence ID" value="CAG0920773.1"/>
    <property type="molecule type" value="Genomic_DNA"/>
</dbReference>
<feature type="transmembrane region" description="Helical" evidence="2">
    <location>
        <begin position="274"/>
        <end position="294"/>
    </location>
</feature>
<gene>
    <name evidence="4" type="ORF">NMOB1V02_LOCUS8279</name>
</gene>
<feature type="compositionally biased region" description="Basic and acidic residues" evidence="1">
    <location>
        <begin position="180"/>
        <end position="194"/>
    </location>
</feature>
<evidence type="ECO:0000256" key="2">
    <source>
        <dbReference type="SAM" id="Phobius"/>
    </source>
</evidence>
<evidence type="ECO:0000259" key="3">
    <source>
        <dbReference type="SMART" id="SM01195"/>
    </source>
</evidence>
<keyword evidence="5" id="KW-1185">Reference proteome</keyword>
<feature type="domain" description="FERM adjacent" evidence="3">
    <location>
        <begin position="48"/>
        <end position="94"/>
    </location>
</feature>
<dbReference type="Proteomes" id="UP000678499">
    <property type="component" value="Unassembled WGS sequence"/>
</dbReference>
<feature type="region of interest" description="Disordered" evidence="1">
    <location>
        <begin position="122"/>
        <end position="234"/>
    </location>
</feature>
<feature type="compositionally biased region" description="Low complexity" evidence="1">
    <location>
        <begin position="155"/>
        <end position="172"/>
    </location>
</feature>
<evidence type="ECO:0000313" key="5">
    <source>
        <dbReference type="Proteomes" id="UP000678499"/>
    </source>
</evidence>
<proteinExistence type="predicted"/>
<evidence type="ECO:0000256" key="1">
    <source>
        <dbReference type="SAM" id="MobiDB-lite"/>
    </source>
</evidence>
<feature type="compositionally biased region" description="Low complexity" evidence="1">
    <location>
        <begin position="220"/>
        <end position="234"/>
    </location>
</feature>
<feature type="compositionally biased region" description="Low complexity" evidence="1">
    <location>
        <begin position="200"/>
        <end position="213"/>
    </location>
</feature>
<keyword evidence="2" id="KW-0472">Membrane</keyword>
<sequence>MYIIALINASFCGDWNPGLVVHYELGNDVCTFTRLSSSDEAPKVVTGGSFFSRGSRFRYSGRTEREMMEMTAGIYRHPPPVSRSASFRSRTALAQQLSPANTSDDEFAADGIGFTALTRSCRNSTHTDRGDGVPMNSPYYKGGKDVMEHGGNVGLQLPLSSLSEGSESNRSSAHNVNVLGRKDKLKLGRSKDDSVTVGIGNSSSGQQNSASTTKQRRTRSASTSSTSSPSTTEAAQDFHAELKALVEYKTPTAPRFRFLTDLRKALAGRNARNFILPGLAISFVAVAVLTVVMLECDVSFLAEFKESQEMVTLQQRYYEPLKSFFSRNFFPHS</sequence>
<keyword evidence="2" id="KW-0812">Transmembrane</keyword>